<dbReference type="PANTHER" id="PTHR48112:SF22">
    <property type="entry name" value="MITOCHONDRIAL TRANSCRIPTION FACTOR A, ISOFORM B"/>
    <property type="match status" value="1"/>
</dbReference>
<dbReference type="InterPro" id="IPR050342">
    <property type="entry name" value="HMGB"/>
</dbReference>
<protein>
    <recommendedName>
        <fullName evidence="7">HMG box domain-containing protein</fullName>
    </recommendedName>
</protein>
<reference evidence="8 9" key="1">
    <citation type="journal article" date="2017" name="PLoS Biol.">
        <title>The sea cucumber genome provides insights into morphological evolution and visceral regeneration.</title>
        <authorList>
            <person name="Zhang X."/>
            <person name="Sun L."/>
            <person name="Yuan J."/>
            <person name="Sun Y."/>
            <person name="Gao Y."/>
            <person name="Zhang L."/>
            <person name="Li S."/>
            <person name="Dai H."/>
            <person name="Hamel J.F."/>
            <person name="Liu C."/>
            <person name="Yu Y."/>
            <person name="Liu S."/>
            <person name="Lin W."/>
            <person name="Guo K."/>
            <person name="Jin S."/>
            <person name="Xu P."/>
            <person name="Storey K.B."/>
            <person name="Huan P."/>
            <person name="Zhang T."/>
            <person name="Zhou Y."/>
            <person name="Zhang J."/>
            <person name="Lin C."/>
            <person name="Li X."/>
            <person name="Xing L."/>
            <person name="Huo D."/>
            <person name="Sun M."/>
            <person name="Wang L."/>
            <person name="Mercier A."/>
            <person name="Li F."/>
            <person name="Yang H."/>
            <person name="Xiang J."/>
        </authorList>
    </citation>
    <scope>NUCLEOTIDE SEQUENCE [LARGE SCALE GENOMIC DNA]</scope>
    <source>
        <strain evidence="8">Shaxun</strain>
        <tissue evidence="8">Muscle</tissue>
    </source>
</reference>
<dbReference type="AlphaFoldDB" id="A0A2G8LJP4"/>
<feature type="compositionally biased region" description="Basic and acidic residues" evidence="6">
    <location>
        <begin position="147"/>
        <end position="158"/>
    </location>
</feature>
<comment type="caution">
    <text evidence="8">The sequence shown here is derived from an EMBL/GenBank/DDBJ whole genome shotgun (WGS) entry which is preliminary data.</text>
</comment>
<dbReference type="EMBL" id="MRZV01000055">
    <property type="protein sequence ID" value="PIK60474.1"/>
    <property type="molecule type" value="Genomic_DNA"/>
</dbReference>
<evidence type="ECO:0000256" key="2">
    <source>
        <dbReference type="ARBA" id="ARBA00023125"/>
    </source>
</evidence>
<keyword evidence="3 4" id="KW-0539">Nucleus</keyword>
<feature type="domain" description="HMG box" evidence="7">
    <location>
        <begin position="159"/>
        <end position="233"/>
    </location>
</feature>
<evidence type="ECO:0000313" key="9">
    <source>
        <dbReference type="Proteomes" id="UP000230750"/>
    </source>
</evidence>
<dbReference type="Pfam" id="PF00505">
    <property type="entry name" value="HMG_box"/>
    <property type="match status" value="1"/>
</dbReference>
<dbReference type="GO" id="GO:0006357">
    <property type="term" value="P:regulation of transcription by RNA polymerase II"/>
    <property type="evidence" value="ECO:0007669"/>
    <property type="project" value="TreeGrafter"/>
</dbReference>
<comment type="subcellular location">
    <subcellularLocation>
        <location evidence="1">Nucleus</location>
    </subcellularLocation>
</comment>
<evidence type="ECO:0000256" key="1">
    <source>
        <dbReference type="ARBA" id="ARBA00004123"/>
    </source>
</evidence>
<keyword evidence="9" id="KW-1185">Reference proteome</keyword>
<dbReference type="Proteomes" id="UP000230750">
    <property type="component" value="Unassembled WGS sequence"/>
</dbReference>
<dbReference type="GO" id="GO:0003677">
    <property type="term" value="F:DNA binding"/>
    <property type="evidence" value="ECO:0007669"/>
    <property type="project" value="UniProtKB-UniRule"/>
</dbReference>
<proteinExistence type="predicted"/>
<sequence length="312" mass="35212">MEEHSELAQNIPKNGGKLSPEQDLNRRKCLALKRKCDGVDSDNKKLLNRIYHVRKTISRLSREKRGLMKKLNELKDSYKTIERTTPLEDGPFMYLLGFADPAGHRTNIKPIIDPRTGFPVVTKPKVNKPVSREPTSTPVSRKRRKDGVRIEKEKDPNAPKKPANAFLMYCQEKRLSASLANNADKPRAEMSHADLTKQLAKEWNDLEEKDKKRYYVAYEKEKAKYVEEVRQYSKDLMIGSAKSVSKASVPNVGTMVKTTIVNGTGPPSDLTKKFLKDPVMLPSSKPSVVSSLLKQPKVEGAVEVDPYSFDGD</sequence>
<evidence type="ECO:0000256" key="4">
    <source>
        <dbReference type="PROSITE-ProRule" id="PRU00267"/>
    </source>
</evidence>
<feature type="DNA-binding region" description="HMG box" evidence="4">
    <location>
        <begin position="159"/>
        <end position="233"/>
    </location>
</feature>
<feature type="region of interest" description="Disordered" evidence="6">
    <location>
        <begin position="1"/>
        <end position="23"/>
    </location>
</feature>
<accession>A0A2G8LJP4</accession>
<organism evidence="8 9">
    <name type="scientific">Stichopus japonicus</name>
    <name type="common">Sea cucumber</name>
    <dbReference type="NCBI Taxonomy" id="307972"/>
    <lineage>
        <taxon>Eukaryota</taxon>
        <taxon>Metazoa</taxon>
        <taxon>Echinodermata</taxon>
        <taxon>Eleutherozoa</taxon>
        <taxon>Echinozoa</taxon>
        <taxon>Holothuroidea</taxon>
        <taxon>Aspidochirotacea</taxon>
        <taxon>Aspidochirotida</taxon>
        <taxon>Stichopodidae</taxon>
        <taxon>Apostichopus</taxon>
    </lineage>
</organism>
<feature type="region of interest" description="Disordered" evidence="6">
    <location>
        <begin position="119"/>
        <end position="162"/>
    </location>
</feature>
<dbReference type="SUPFAM" id="SSF47095">
    <property type="entry name" value="HMG-box"/>
    <property type="match status" value="1"/>
</dbReference>
<feature type="compositionally biased region" description="Low complexity" evidence="6">
    <location>
        <begin position="119"/>
        <end position="129"/>
    </location>
</feature>
<evidence type="ECO:0000256" key="6">
    <source>
        <dbReference type="SAM" id="MobiDB-lite"/>
    </source>
</evidence>
<feature type="coiled-coil region" evidence="5">
    <location>
        <begin position="57"/>
        <end position="84"/>
    </location>
</feature>
<gene>
    <name evidence="8" type="ORF">BSL78_02583</name>
</gene>
<dbReference type="InterPro" id="IPR036910">
    <property type="entry name" value="HMG_box_dom_sf"/>
</dbReference>
<keyword evidence="5" id="KW-0175">Coiled coil</keyword>
<dbReference type="PANTHER" id="PTHR48112">
    <property type="entry name" value="HIGH MOBILITY GROUP PROTEIN DSP1"/>
    <property type="match status" value="1"/>
</dbReference>
<name>A0A2G8LJP4_STIJA</name>
<keyword evidence="2 4" id="KW-0238">DNA-binding</keyword>
<evidence type="ECO:0000313" key="8">
    <source>
        <dbReference type="EMBL" id="PIK60474.1"/>
    </source>
</evidence>
<dbReference type="GO" id="GO:0005634">
    <property type="term" value="C:nucleus"/>
    <property type="evidence" value="ECO:0007669"/>
    <property type="project" value="UniProtKB-SubCell"/>
</dbReference>
<evidence type="ECO:0000259" key="7">
    <source>
        <dbReference type="PROSITE" id="PS50118"/>
    </source>
</evidence>
<dbReference type="Pfam" id="PF24245">
    <property type="entry name" value="INO80F"/>
    <property type="match status" value="1"/>
</dbReference>
<dbReference type="InterPro" id="IPR009071">
    <property type="entry name" value="HMG_box_dom"/>
</dbReference>
<evidence type="ECO:0000256" key="5">
    <source>
        <dbReference type="SAM" id="Coils"/>
    </source>
</evidence>
<dbReference type="OrthoDB" id="10070927at2759"/>
<dbReference type="STRING" id="307972.A0A2G8LJP4"/>
<dbReference type="InterPro" id="IPR056513">
    <property type="entry name" value="INO80F"/>
</dbReference>
<dbReference type="PROSITE" id="PS50118">
    <property type="entry name" value="HMG_BOX_2"/>
    <property type="match status" value="1"/>
</dbReference>
<dbReference type="SMART" id="SM00398">
    <property type="entry name" value="HMG"/>
    <property type="match status" value="1"/>
</dbReference>
<dbReference type="Gene3D" id="1.10.30.10">
    <property type="entry name" value="High mobility group box domain"/>
    <property type="match status" value="1"/>
</dbReference>
<evidence type="ECO:0000256" key="3">
    <source>
        <dbReference type="ARBA" id="ARBA00023242"/>
    </source>
</evidence>